<dbReference type="Gene3D" id="1.25.40.20">
    <property type="entry name" value="Ankyrin repeat-containing domain"/>
    <property type="match status" value="2"/>
</dbReference>
<dbReference type="InterPro" id="IPR002110">
    <property type="entry name" value="Ankyrin_rpt"/>
</dbReference>
<keyword evidence="1" id="KW-0677">Repeat</keyword>
<feature type="repeat" description="ANK" evidence="3">
    <location>
        <begin position="38"/>
        <end position="70"/>
    </location>
</feature>
<feature type="region of interest" description="Disordered" evidence="4">
    <location>
        <begin position="808"/>
        <end position="843"/>
    </location>
</feature>
<evidence type="ECO:0000256" key="3">
    <source>
        <dbReference type="PROSITE-ProRule" id="PRU00023"/>
    </source>
</evidence>
<feature type="compositionally biased region" description="Acidic residues" evidence="4">
    <location>
        <begin position="866"/>
        <end position="891"/>
    </location>
</feature>
<dbReference type="PRINTS" id="PR01415">
    <property type="entry name" value="ANKYRIN"/>
</dbReference>
<comment type="caution">
    <text evidence="5">The sequence shown here is derived from an EMBL/GenBank/DDBJ whole genome shotgun (WGS) entry which is preliminary data.</text>
</comment>
<dbReference type="AlphaFoldDB" id="A0A8H6G7C4"/>
<reference evidence="5 6" key="1">
    <citation type="journal article" date="2020" name="bioRxiv">
        <title>A chromosome-scale genome assembly for the Fusarium oxysporum strain Fo5176 to establish a model Arabidopsis-fungal pathosystem.</title>
        <authorList>
            <person name="Fokkens L."/>
            <person name="Guo L."/>
            <person name="Dora S."/>
            <person name="Wang B."/>
            <person name="Ye K."/>
            <person name="Sanchez-Rodriguez C."/>
            <person name="Croll D."/>
        </authorList>
    </citation>
    <scope>NUCLEOTIDE SEQUENCE [LARGE SCALE GENOMIC DNA]</scope>
    <source>
        <strain evidence="5 6">Fo5176</strain>
    </source>
</reference>
<sequence length="972" mass="109861">MADNDGRTALHDAAKAGSEDIVIQLLDKGADVNTADKDGRTALHDAAKADRPYAVRQLLDKGADVNVTDKDGRTALHDAAKAGSEDIVIQLLDKGADVNVTDKDGRTALHDAAKAGSEWVFEQLLRKGAGIYAIDKDGRTALHDAVKAADLPLRYRIRSNANKNCLQGIQKHHREEHGWVNDWKKGGDVAKRAKQERQVPWRTGVYCQRFFPGRAASRWFEVNRGCEEEGARVQQQGADARSVTDRKAAFLTHMHREDEEAFEQEAKARLIQDGDDKWEASKWLGRTGWPRHLEGIDQGELKALMRAIGDDEPELQQMWRVFNTVLDEAYAATERCYPGTAELFEIARKEVSSETPTMPFQGKMEVNAWTKYKDKWRILLCIWVRVEFWDEEDRPKYRMTIGQRKAFELFSRAIHETITGADVVGRWTEDRVRRSCLDMVIEFLDHRFRNGDHYRSIIISALAIMGLADGGGDMDMVSGWLTAMDYTPTYSAVIKVARYLVLYQSILERSDQVGRLQQVMSEEEADEKAEGLFRIVRRKVRGFMTRTSGEEDAEPTPMNWIINTRTYGLRIRYTTPGSETIDWRGDQIIHGRIRIRMGEIADMLHNLVGRARETLSRLTMTEGGGAGEFTARGALPVIPWSQIEDQHGESIIDHSFLRNAGNAGWLAAGNDWVIKMIISRPDKWAEWMVEGAENNEYREHPYRGAAIRQYARDVEQFRGEIFMLMHMLGGQPARSTEILGLRMWNTMNGGVRNIFIHEGMVCFVTMYHKGFRQTGNTKIIHRYVPRERHSARDDDICGIPNLKLHNSTISGSSKRESISVLPDRSASPSPDAHEAAESDWDGIRQDGNIAVQEEDAGDGLLSDVESQSEDTFETDLSSESDVSDAESEMDINDTGIPSESDLYLAKGFLERTWRCLCDCQEQEQEISSEDARSGLSLKNMADYWRNLAVPDAIGIASPQARTDVFSRTGTRY</sequence>
<evidence type="ECO:0000256" key="1">
    <source>
        <dbReference type="ARBA" id="ARBA00022737"/>
    </source>
</evidence>
<evidence type="ECO:0000313" key="5">
    <source>
        <dbReference type="EMBL" id="KAF6512744.1"/>
    </source>
</evidence>
<feature type="region of interest" description="Disordered" evidence="4">
    <location>
        <begin position="859"/>
        <end position="896"/>
    </location>
</feature>
<feature type="repeat" description="ANK" evidence="3">
    <location>
        <begin position="5"/>
        <end position="37"/>
    </location>
</feature>
<proteinExistence type="predicted"/>
<dbReference type="Pfam" id="PF12796">
    <property type="entry name" value="Ank_2"/>
    <property type="match status" value="1"/>
</dbReference>
<evidence type="ECO:0000256" key="2">
    <source>
        <dbReference type="ARBA" id="ARBA00023043"/>
    </source>
</evidence>
<feature type="repeat" description="ANK" evidence="3">
    <location>
        <begin position="71"/>
        <end position="103"/>
    </location>
</feature>
<dbReference type="Pfam" id="PF00023">
    <property type="entry name" value="Ank"/>
    <property type="match status" value="1"/>
</dbReference>
<organism evidence="5 6">
    <name type="scientific">Fusarium oxysporum f. sp. conglutinans</name>
    <dbReference type="NCBI Taxonomy" id="100902"/>
    <lineage>
        <taxon>Eukaryota</taxon>
        <taxon>Fungi</taxon>
        <taxon>Dikarya</taxon>
        <taxon>Ascomycota</taxon>
        <taxon>Pezizomycotina</taxon>
        <taxon>Sordariomycetes</taxon>
        <taxon>Hypocreomycetidae</taxon>
        <taxon>Hypocreales</taxon>
        <taxon>Nectriaceae</taxon>
        <taxon>Fusarium</taxon>
        <taxon>Fusarium oxysporum species complex</taxon>
    </lineage>
</organism>
<dbReference type="SUPFAM" id="SSF48403">
    <property type="entry name" value="Ankyrin repeat"/>
    <property type="match status" value="1"/>
</dbReference>
<feature type="compositionally biased region" description="Basic and acidic residues" evidence="4">
    <location>
        <begin position="831"/>
        <end position="843"/>
    </location>
</feature>
<dbReference type="InterPro" id="IPR036770">
    <property type="entry name" value="Ankyrin_rpt-contain_sf"/>
</dbReference>
<keyword evidence="2 3" id="KW-0040">ANK repeat</keyword>
<dbReference type="PROSITE" id="PS50297">
    <property type="entry name" value="ANK_REP_REGION"/>
    <property type="match status" value="4"/>
</dbReference>
<evidence type="ECO:0000313" key="6">
    <source>
        <dbReference type="Proteomes" id="UP000593570"/>
    </source>
</evidence>
<dbReference type="PROSITE" id="PS50088">
    <property type="entry name" value="ANK_REPEAT"/>
    <property type="match status" value="4"/>
</dbReference>
<protein>
    <submittedName>
        <fullName evidence="5">Uncharacterized protein</fullName>
    </submittedName>
</protein>
<name>A0A8H6G7C4_FUSOX</name>
<dbReference type="EMBL" id="JACDXP010000019">
    <property type="protein sequence ID" value="KAF6512744.1"/>
    <property type="molecule type" value="Genomic_DNA"/>
</dbReference>
<dbReference type="PANTHER" id="PTHR24171">
    <property type="entry name" value="ANKYRIN REPEAT DOMAIN-CONTAINING PROTEIN 39-RELATED"/>
    <property type="match status" value="1"/>
</dbReference>
<gene>
    <name evidence="5" type="ORF">HZS61_007550</name>
</gene>
<accession>A0A8H6G7C4</accession>
<evidence type="ECO:0000256" key="4">
    <source>
        <dbReference type="SAM" id="MobiDB-lite"/>
    </source>
</evidence>
<dbReference type="SMART" id="SM00248">
    <property type="entry name" value="ANK"/>
    <property type="match status" value="5"/>
</dbReference>
<dbReference type="Proteomes" id="UP000593570">
    <property type="component" value="Unassembled WGS sequence"/>
</dbReference>
<feature type="repeat" description="ANK" evidence="3">
    <location>
        <begin position="104"/>
        <end position="136"/>
    </location>
</feature>